<proteinExistence type="predicted"/>
<dbReference type="AlphaFoldDB" id="A0A918ZLD6"/>
<dbReference type="EMBL" id="BNAT01000048">
    <property type="protein sequence ID" value="GHE59261.1"/>
    <property type="molecule type" value="Genomic_DNA"/>
</dbReference>
<name>A0A918ZLD6_9ACTN</name>
<accession>A0A918ZLD6</accession>
<protein>
    <submittedName>
        <fullName evidence="2">Uncharacterized protein</fullName>
    </submittedName>
</protein>
<comment type="caution">
    <text evidence="2">The sequence shown here is derived from an EMBL/GenBank/DDBJ whole genome shotgun (WGS) entry which is preliminary data.</text>
</comment>
<evidence type="ECO:0000313" key="3">
    <source>
        <dbReference type="Proteomes" id="UP000603227"/>
    </source>
</evidence>
<evidence type="ECO:0000313" key="2">
    <source>
        <dbReference type="EMBL" id="GHE59261.1"/>
    </source>
</evidence>
<gene>
    <name evidence="2" type="ORF">GCM10017771_82450</name>
</gene>
<organism evidence="2 3">
    <name type="scientific">Streptomyces capitiformicae</name>
    <dbReference type="NCBI Taxonomy" id="2014920"/>
    <lineage>
        <taxon>Bacteria</taxon>
        <taxon>Bacillati</taxon>
        <taxon>Actinomycetota</taxon>
        <taxon>Actinomycetes</taxon>
        <taxon>Kitasatosporales</taxon>
        <taxon>Streptomycetaceae</taxon>
        <taxon>Streptomyces</taxon>
    </lineage>
</organism>
<evidence type="ECO:0000256" key="1">
    <source>
        <dbReference type="SAM" id="MobiDB-lite"/>
    </source>
</evidence>
<dbReference type="Proteomes" id="UP000603227">
    <property type="component" value="Unassembled WGS sequence"/>
</dbReference>
<sequence>MTRYGGDVSLTGPTGSVSRRRGGGGSLEGGSKEFPTKLRRIRSGLAPRFLRGAVCRSGCEPGDGPPSRRSIGTVPEPNTPAGPEGTGRGIRLCGECKGVPGGGT</sequence>
<feature type="region of interest" description="Disordered" evidence="1">
    <location>
        <begin position="1"/>
        <end position="38"/>
    </location>
</feature>
<keyword evidence="3" id="KW-1185">Reference proteome</keyword>
<feature type="region of interest" description="Disordered" evidence="1">
    <location>
        <begin position="57"/>
        <end position="104"/>
    </location>
</feature>
<reference evidence="2" key="1">
    <citation type="journal article" date="2014" name="Int. J. Syst. Evol. Microbiol.">
        <title>Complete genome sequence of Corynebacterium casei LMG S-19264T (=DSM 44701T), isolated from a smear-ripened cheese.</title>
        <authorList>
            <consortium name="US DOE Joint Genome Institute (JGI-PGF)"/>
            <person name="Walter F."/>
            <person name="Albersmeier A."/>
            <person name="Kalinowski J."/>
            <person name="Ruckert C."/>
        </authorList>
    </citation>
    <scope>NUCLEOTIDE SEQUENCE</scope>
    <source>
        <strain evidence="2">CGMCC 4.7403</strain>
    </source>
</reference>
<reference evidence="2" key="2">
    <citation type="submission" date="2020-09" db="EMBL/GenBank/DDBJ databases">
        <authorList>
            <person name="Sun Q."/>
            <person name="Zhou Y."/>
        </authorList>
    </citation>
    <scope>NUCLEOTIDE SEQUENCE</scope>
    <source>
        <strain evidence="2">CGMCC 4.7403</strain>
    </source>
</reference>